<dbReference type="EMBL" id="VIGI01000002">
    <property type="protein sequence ID" value="KAB8303335.1"/>
    <property type="molecule type" value="Genomic_DNA"/>
</dbReference>
<dbReference type="PANTHER" id="PTHR48100:SF54">
    <property type="entry name" value="PHOSPHATASE SPAC5H10.03-RELATED"/>
    <property type="match status" value="1"/>
</dbReference>
<evidence type="ECO:0000313" key="2">
    <source>
        <dbReference type="Proteomes" id="UP000326757"/>
    </source>
</evidence>
<dbReference type="InterPro" id="IPR013078">
    <property type="entry name" value="His_Pase_superF_clade-1"/>
</dbReference>
<keyword evidence="2" id="KW-1185">Reference proteome</keyword>
<gene>
    <name evidence="1" type="ORF">EYC80_004768</name>
</gene>
<dbReference type="AlphaFoldDB" id="A0A5N6KI21"/>
<name>A0A5N6KI21_MONLA</name>
<dbReference type="Pfam" id="PF00300">
    <property type="entry name" value="His_Phos_1"/>
    <property type="match status" value="1"/>
</dbReference>
<comment type="caution">
    <text evidence="1">The sequence shown here is derived from an EMBL/GenBank/DDBJ whole genome shotgun (WGS) entry which is preliminary data.</text>
</comment>
<dbReference type="InterPro" id="IPR050275">
    <property type="entry name" value="PGM_Phosphatase"/>
</dbReference>
<sequence>MALYARIKQYFDPPAPVMEARIFVHLMRHGQAYHNLGHSIDQTNVQSYAIPDPPLTDEGIKQAKAARERMAERCAVPNLVLTSPLARTIETTLHVFPVANNGSRAAQPPIVAYDDLRESGAYLCNVRQDLTVLTDSYSHKGIDFATLSPVVPPIKSATRTKQRSHIVRKEILIIAEIIRQGGGIWKGIYIQGPSVKNVRWYGHSNVRKDIHIVVVSHGSFMKYLLSGKSYPQVHQLPGQKLTDFM</sequence>
<dbReference type="PANTHER" id="PTHR48100">
    <property type="entry name" value="BROAD-SPECIFICITY PHOSPHATASE YOR283W-RELATED"/>
    <property type="match status" value="1"/>
</dbReference>
<dbReference type="Proteomes" id="UP000326757">
    <property type="component" value="Unassembled WGS sequence"/>
</dbReference>
<evidence type="ECO:0000313" key="1">
    <source>
        <dbReference type="EMBL" id="KAB8303335.1"/>
    </source>
</evidence>
<dbReference type="InterPro" id="IPR029033">
    <property type="entry name" value="His_PPase_superfam"/>
</dbReference>
<proteinExistence type="predicted"/>
<dbReference type="Gene3D" id="3.40.50.1240">
    <property type="entry name" value="Phosphoglycerate mutase-like"/>
    <property type="match status" value="1"/>
</dbReference>
<dbReference type="SUPFAM" id="SSF53254">
    <property type="entry name" value="Phosphoglycerate mutase-like"/>
    <property type="match status" value="1"/>
</dbReference>
<organism evidence="1 2">
    <name type="scientific">Monilinia laxa</name>
    <name type="common">Brown rot fungus</name>
    <name type="synonym">Sclerotinia laxa</name>
    <dbReference type="NCBI Taxonomy" id="61186"/>
    <lineage>
        <taxon>Eukaryota</taxon>
        <taxon>Fungi</taxon>
        <taxon>Dikarya</taxon>
        <taxon>Ascomycota</taxon>
        <taxon>Pezizomycotina</taxon>
        <taxon>Leotiomycetes</taxon>
        <taxon>Helotiales</taxon>
        <taxon>Sclerotiniaceae</taxon>
        <taxon>Monilinia</taxon>
    </lineage>
</organism>
<accession>A0A5N6KI21</accession>
<dbReference type="SMART" id="SM00855">
    <property type="entry name" value="PGAM"/>
    <property type="match status" value="1"/>
</dbReference>
<reference evidence="1 2" key="1">
    <citation type="submission" date="2019-06" db="EMBL/GenBank/DDBJ databases">
        <title>Genome Sequence of the Brown Rot Fungal Pathogen Monilinia laxa.</title>
        <authorList>
            <person name="De Miccolis Angelini R.M."/>
            <person name="Landi L."/>
            <person name="Abate D."/>
            <person name="Pollastro S."/>
            <person name="Romanazzi G."/>
            <person name="Faretra F."/>
        </authorList>
    </citation>
    <scope>NUCLEOTIDE SEQUENCE [LARGE SCALE GENOMIC DNA]</scope>
    <source>
        <strain evidence="1 2">Mlax316</strain>
    </source>
</reference>
<dbReference type="OrthoDB" id="496981at2759"/>
<protein>
    <recommendedName>
        <fullName evidence="3">Phosphoglycerate mutase</fullName>
    </recommendedName>
</protein>
<evidence type="ECO:0008006" key="3">
    <source>
        <dbReference type="Google" id="ProtNLM"/>
    </source>
</evidence>
<dbReference type="GO" id="GO:0005737">
    <property type="term" value="C:cytoplasm"/>
    <property type="evidence" value="ECO:0007669"/>
    <property type="project" value="TreeGrafter"/>
</dbReference>
<dbReference type="GO" id="GO:0016791">
    <property type="term" value="F:phosphatase activity"/>
    <property type="evidence" value="ECO:0007669"/>
    <property type="project" value="TreeGrafter"/>
</dbReference>
<dbReference type="CDD" id="cd07067">
    <property type="entry name" value="HP_PGM_like"/>
    <property type="match status" value="1"/>
</dbReference>